<evidence type="ECO:0000256" key="4">
    <source>
        <dbReference type="ARBA" id="ARBA00022741"/>
    </source>
</evidence>
<dbReference type="InterPro" id="IPR042099">
    <property type="entry name" value="ANL_N_sf"/>
</dbReference>
<organism evidence="9">
    <name type="scientific">mine drainage metagenome</name>
    <dbReference type="NCBI Taxonomy" id="410659"/>
    <lineage>
        <taxon>unclassified sequences</taxon>
        <taxon>metagenomes</taxon>
        <taxon>ecological metagenomes</taxon>
    </lineage>
</organism>
<dbReference type="Gene3D" id="3.30.300.30">
    <property type="match status" value="1"/>
</dbReference>
<dbReference type="InterPro" id="IPR011904">
    <property type="entry name" value="Ac_CoA_lig"/>
</dbReference>
<evidence type="ECO:0000256" key="1">
    <source>
        <dbReference type="ARBA" id="ARBA00006432"/>
    </source>
</evidence>
<feature type="domain" description="AMP-binding enzyme C-terminal" evidence="7">
    <location>
        <begin position="531"/>
        <end position="609"/>
    </location>
</feature>
<dbReference type="GO" id="GO:0003987">
    <property type="term" value="F:acetate-CoA ligase activity"/>
    <property type="evidence" value="ECO:0007669"/>
    <property type="project" value="UniProtKB-EC"/>
</dbReference>
<evidence type="ECO:0000313" key="9">
    <source>
        <dbReference type="EMBL" id="CBI02397.1"/>
    </source>
</evidence>
<dbReference type="PANTHER" id="PTHR24095:SF14">
    <property type="entry name" value="ACETYL-COENZYME A SYNTHETASE 1"/>
    <property type="match status" value="1"/>
</dbReference>
<dbReference type="AlphaFoldDB" id="E6Q5D2"/>
<dbReference type="GO" id="GO:0005829">
    <property type="term" value="C:cytosol"/>
    <property type="evidence" value="ECO:0007669"/>
    <property type="project" value="TreeGrafter"/>
</dbReference>
<evidence type="ECO:0000256" key="5">
    <source>
        <dbReference type="ARBA" id="ARBA00022840"/>
    </source>
</evidence>
<dbReference type="InterPro" id="IPR045851">
    <property type="entry name" value="AMP-bd_C_sf"/>
</dbReference>
<dbReference type="GO" id="GO:0005524">
    <property type="term" value="F:ATP binding"/>
    <property type="evidence" value="ECO:0007669"/>
    <property type="project" value="UniProtKB-KW"/>
</dbReference>
<comment type="similarity">
    <text evidence="1">Belongs to the ATP-dependent AMP-binding enzyme family.</text>
</comment>
<proteinExistence type="inferred from homology"/>
<keyword evidence="4" id="KW-0547">Nucleotide-binding</keyword>
<accession>E6Q5D2</accession>
<dbReference type="FunFam" id="3.40.50.12780:FF:000001">
    <property type="entry name" value="Acetyl-coenzyme A synthetase"/>
    <property type="match status" value="1"/>
</dbReference>
<dbReference type="InterPro" id="IPR025110">
    <property type="entry name" value="AMP-bd_C"/>
</dbReference>
<dbReference type="Pfam" id="PF16177">
    <property type="entry name" value="ACAS_N"/>
    <property type="match status" value="1"/>
</dbReference>
<dbReference type="EC" id="6.2.1.1" evidence="2"/>
<sequence length="651" mass="72144">MESKAIESLFEERRAFPPPPAFAAQANAGPGIYAEAEGDPLAFWASWARKLHWSRPFTRILDWEEPFAQWFADGAINASVNCLDRHIEAGLGERVAYYYEGEPGDRRAITYRALLEEVCRFANALRRLGIERGDRVAIYMPMIPELPVAMLACARIGAAHSVIFGGFSPDAIIDRVNDAACVALITADQGWRRGNKVPLKANCDVAMAQTPSIRHCIVAKRVGDPVTMMPERDLWWDELIARESTTCEPAETMAEDLLFLLYTSGTTAKPKGIKHTTGGYLTHVSTTHQLVFDLKAERDIYWCAADIGWVTGHSYIVYGPLCNGATSVIYEGTPDYPEKDRLWEIVERYGVTILYTAPTAIRTFMKWGTQYLESHDLTSLRLLGSVGEPINPEAWIWYREHVGGGRCPIVDTWWQTETGGIMISPLPGVTTALPGSATKPLPGISADIVDEAGKSVPLGGGGYIVITRPWPGMTRGIYGDDDRYRETYWSKFPHLYLAGDGCHRDNRGNYWFMGRIDDVMNVSGHRISTAEVESALVDHHAVAEAAVCAKNDDVTGQAIYAFVTLRSGFDSSPMLADALRDHVMGKLGKFTRPKYVTFSPELPKTRSGKIMRRLLRDIAEGRTLGDTTTLADSGVVNELQLRARSEAGRED</sequence>
<evidence type="ECO:0000259" key="7">
    <source>
        <dbReference type="Pfam" id="PF13193"/>
    </source>
</evidence>
<gene>
    <name evidence="9" type="primary">acs</name>
    <name evidence="9" type="ORF">CARN4_2355</name>
</gene>
<feature type="domain" description="AMP-dependent synthetase/ligase" evidence="6">
    <location>
        <begin position="92"/>
        <end position="478"/>
    </location>
</feature>
<dbReference type="GO" id="GO:0016208">
    <property type="term" value="F:AMP binding"/>
    <property type="evidence" value="ECO:0007669"/>
    <property type="project" value="InterPro"/>
</dbReference>
<dbReference type="GO" id="GO:0019427">
    <property type="term" value="P:acetyl-CoA biosynthetic process from acetate"/>
    <property type="evidence" value="ECO:0007669"/>
    <property type="project" value="InterPro"/>
</dbReference>
<reference evidence="9" key="1">
    <citation type="submission" date="2009-10" db="EMBL/GenBank/DDBJ databases">
        <title>Diversity of trophic interactions inside an arsenic-rich microbial ecosystem.</title>
        <authorList>
            <person name="Bertin P.N."/>
            <person name="Heinrich-Salmeron A."/>
            <person name="Pelletier E."/>
            <person name="Goulhen-Chollet F."/>
            <person name="Arsene-Ploetze F."/>
            <person name="Gallien S."/>
            <person name="Calteau A."/>
            <person name="Vallenet D."/>
            <person name="Casiot C."/>
            <person name="Chane-Woon-Ming B."/>
            <person name="Giloteaux L."/>
            <person name="Barakat M."/>
            <person name="Bonnefoy V."/>
            <person name="Bruneel O."/>
            <person name="Chandler M."/>
            <person name="Cleiss J."/>
            <person name="Duran R."/>
            <person name="Elbaz-Poulichet F."/>
            <person name="Fonknechten N."/>
            <person name="Lauga B."/>
            <person name="Mornico D."/>
            <person name="Ortet P."/>
            <person name="Schaeffer C."/>
            <person name="Siguier P."/>
            <person name="Alexander Thil Smith A."/>
            <person name="Van Dorsselaer A."/>
            <person name="Weissenbach J."/>
            <person name="Medigue C."/>
            <person name="Le Paslier D."/>
        </authorList>
    </citation>
    <scope>NUCLEOTIDE SEQUENCE</scope>
</reference>
<name>E6Q5D2_9ZZZZ</name>
<dbReference type="Gene3D" id="3.40.50.12780">
    <property type="entry name" value="N-terminal domain of ligase-like"/>
    <property type="match status" value="1"/>
</dbReference>
<dbReference type="PANTHER" id="PTHR24095">
    <property type="entry name" value="ACETYL-COENZYME A SYNTHETASE"/>
    <property type="match status" value="1"/>
</dbReference>
<evidence type="ECO:0000256" key="3">
    <source>
        <dbReference type="ARBA" id="ARBA00022598"/>
    </source>
</evidence>
<dbReference type="CDD" id="cd05966">
    <property type="entry name" value="ACS"/>
    <property type="match status" value="1"/>
</dbReference>
<comment type="caution">
    <text evidence="9">The sequence shown here is derived from an EMBL/GenBank/DDBJ whole genome shotgun (WGS) entry which is preliminary data.</text>
</comment>
<keyword evidence="3 9" id="KW-0436">Ligase</keyword>
<evidence type="ECO:0000256" key="2">
    <source>
        <dbReference type="ARBA" id="ARBA00013275"/>
    </source>
</evidence>
<dbReference type="Pfam" id="PF00501">
    <property type="entry name" value="AMP-binding"/>
    <property type="match status" value="1"/>
</dbReference>
<dbReference type="NCBIfam" id="NF001208">
    <property type="entry name" value="PRK00174.1"/>
    <property type="match status" value="1"/>
</dbReference>
<evidence type="ECO:0000259" key="8">
    <source>
        <dbReference type="Pfam" id="PF16177"/>
    </source>
</evidence>
<dbReference type="EMBL" id="CABO01000037">
    <property type="protein sequence ID" value="CBI02397.1"/>
    <property type="molecule type" value="Genomic_DNA"/>
</dbReference>
<dbReference type="InterPro" id="IPR000873">
    <property type="entry name" value="AMP-dep_synth/lig_dom"/>
</dbReference>
<dbReference type="NCBIfam" id="TIGR02188">
    <property type="entry name" value="Ac_CoA_lig_AcsA"/>
    <property type="match status" value="1"/>
</dbReference>
<keyword evidence="5" id="KW-0067">ATP-binding</keyword>
<protein>
    <recommendedName>
        <fullName evidence="2">acetate--CoA ligase</fullName>
        <ecNumber evidence="2">6.2.1.1</ecNumber>
    </recommendedName>
</protein>
<feature type="domain" description="Acetyl-coenzyme A synthetase N-terminal" evidence="8">
    <location>
        <begin position="32"/>
        <end position="82"/>
    </location>
</feature>
<dbReference type="Pfam" id="PF13193">
    <property type="entry name" value="AMP-binding_C"/>
    <property type="match status" value="1"/>
</dbReference>
<dbReference type="SUPFAM" id="SSF56801">
    <property type="entry name" value="Acetyl-CoA synthetase-like"/>
    <property type="match status" value="1"/>
</dbReference>
<evidence type="ECO:0000259" key="6">
    <source>
        <dbReference type="Pfam" id="PF00501"/>
    </source>
</evidence>
<dbReference type="InterPro" id="IPR032387">
    <property type="entry name" value="ACAS_N"/>
</dbReference>